<dbReference type="Proteomes" id="UP000801492">
    <property type="component" value="Unassembled WGS sequence"/>
</dbReference>
<evidence type="ECO:0000256" key="3">
    <source>
        <dbReference type="ARBA" id="ARBA00022837"/>
    </source>
</evidence>
<dbReference type="GO" id="GO:0005737">
    <property type="term" value="C:cytoplasm"/>
    <property type="evidence" value="ECO:0007669"/>
    <property type="project" value="TreeGrafter"/>
</dbReference>
<dbReference type="InterPro" id="IPR018502">
    <property type="entry name" value="Annexin_repeat"/>
</dbReference>
<evidence type="ECO:0000256" key="4">
    <source>
        <dbReference type="ARBA" id="ARBA00023216"/>
    </source>
</evidence>
<dbReference type="EMBL" id="VTPC01007370">
    <property type="protein sequence ID" value="KAF2894068.1"/>
    <property type="molecule type" value="Genomic_DNA"/>
</dbReference>
<dbReference type="InterPro" id="IPR018252">
    <property type="entry name" value="Annexin_repeat_CS"/>
</dbReference>
<dbReference type="PANTHER" id="PTHR10502:SF233">
    <property type="entry name" value="ANNEXIN B9"/>
    <property type="match status" value="1"/>
</dbReference>
<evidence type="ECO:0000313" key="8">
    <source>
        <dbReference type="Proteomes" id="UP000801492"/>
    </source>
</evidence>
<dbReference type="FunFam" id="1.10.220.10:FF:000002">
    <property type="entry name" value="Annexin"/>
    <property type="match status" value="1"/>
</dbReference>
<gene>
    <name evidence="7" type="ORF">ILUMI_12101</name>
</gene>
<dbReference type="FunFam" id="1.10.220.10:FF:000001">
    <property type="entry name" value="Annexin"/>
    <property type="match status" value="1"/>
</dbReference>
<sequence>MSGTPTVYPADPFDPVEDAKALKQAFKGFGCDENAVMDIITKRSNLQRQEIAVQFKTMYGKDLIKELKSELKGNFEDVIVALMIHPVEYYAKQIHKAISGIGTNEKTIIEILGVHNNAEITAIREAYEHLYGNSLESDLKGDTSGSVKKLMVALVTAKRDESGIIDQEAAYQDAQTLLRAGELFAGTDESAFIAVLCQRNKFQVNQIFDEYQRLTGHDFETAIENEFSGTAKDVLLALVKCIRNPLEHLADRLHGSMDRIGTDDTTLIRIVATRSEVDLGDIKEVFLNKYGKSLADFIQDDTSGDYKNSLLAVVG</sequence>
<dbReference type="InterPro" id="IPR001464">
    <property type="entry name" value="Annexin"/>
</dbReference>
<dbReference type="GO" id="GO:0032509">
    <property type="term" value="P:endosome transport via multivesicular body sorting pathway"/>
    <property type="evidence" value="ECO:0007669"/>
    <property type="project" value="TreeGrafter"/>
</dbReference>
<dbReference type="PROSITE" id="PS00223">
    <property type="entry name" value="ANNEXIN_1"/>
    <property type="match status" value="1"/>
</dbReference>
<dbReference type="Pfam" id="PF00191">
    <property type="entry name" value="Annexin"/>
    <property type="match status" value="4"/>
</dbReference>
<keyword evidence="2 6" id="KW-0677">Repeat</keyword>
<dbReference type="GO" id="GO:0005509">
    <property type="term" value="F:calcium ion binding"/>
    <property type="evidence" value="ECO:0007669"/>
    <property type="project" value="InterPro"/>
</dbReference>
<keyword evidence="5 6" id="KW-0111">Calcium/phospholipid-binding</keyword>
<protein>
    <recommendedName>
        <fullName evidence="6">Annexin</fullName>
    </recommendedName>
</protein>
<dbReference type="AlphaFoldDB" id="A0A8K0CUR8"/>
<evidence type="ECO:0000256" key="2">
    <source>
        <dbReference type="ARBA" id="ARBA00022737"/>
    </source>
</evidence>
<evidence type="ECO:0000313" key="7">
    <source>
        <dbReference type="EMBL" id="KAF2894068.1"/>
    </source>
</evidence>
<comment type="domain">
    <text evidence="6">A pair of annexin repeats may form one binding site for calcium and phospholipid.</text>
</comment>
<organism evidence="7 8">
    <name type="scientific">Ignelater luminosus</name>
    <name type="common">Cucubano</name>
    <name type="synonym">Pyrophorus luminosus</name>
    <dbReference type="NCBI Taxonomy" id="2038154"/>
    <lineage>
        <taxon>Eukaryota</taxon>
        <taxon>Metazoa</taxon>
        <taxon>Ecdysozoa</taxon>
        <taxon>Arthropoda</taxon>
        <taxon>Hexapoda</taxon>
        <taxon>Insecta</taxon>
        <taxon>Pterygota</taxon>
        <taxon>Neoptera</taxon>
        <taxon>Endopterygota</taxon>
        <taxon>Coleoptera</taxon>
        <taxon>Polyphaga</taxon>
        <taxon>Elateriformia</taxon>
        <taxon>Elateroidea</taxon>
        <taxon>Elateridae</taxon>
        <taxon>Agrypninae</taxon>
        <taxon>Pyrophorini</taxon>
        <taxon>Ignelater</taxon>
    </lineage>
</organism>
<dbReference type="SUPFAM" id="SSF47874">
    <property type="entry name" value="Annexin"/>
    <property type="match status" value="1"/>
</dbReference>
<dbReference type="PROSITE" id="PS51897">
    <property type="entry name" value="ANNEXIN_2"/>
    <property type="match status" value="4"/>
</dbReference>
<keyword evidence="4 6" id="KW-0041">Annexin</keyword>
<name>A0A8K0CUR8_IGNLU</name>
<accession>A0A8K0CUR8</accession>
<dbReference type="InterPro" id="IPR037104">
    <property type="entry name" value="Annexin_sf"/>
</dbReference>
<comment type="caution">
    <text evidence="7">The sequence shown here is derived from an EMBL/GenBank/DDBJ whole genome shotgun (WGS) entry which is preliminary data.</text>
</comment>
<dbReference type="Gene3D" id="1.10.220.10">
    <property type="entry name" value="Annexin"/>
    <property type="match status" value="4"/>
</dbReference>
<dbReference type="OrthoDB" id="37886at2759"/>
<keyword evidence="3 6" id="KW-0106">Calcium</keyword>
<dbReference type="PANTHER" id="PTHR10502">
    <property type="entry name" value="ANNEXIN"/>
    <property type="match status" value="1"/>
</dbReference>
<keyword evidence="8" id="KW-1185">Reference proteome</keyword>
<dbReference type="FunFam" id="1.10.220.10:FF:000010">
    <property type="entry name" value="Annexin"/>
    <property type="match status" value="1"/>
</dbReference>
<reference evidence="7" key="1">
    <citation type="submission" date="2019-08" db="EMBL/GenBank/DDBJ databases">
        <title>The genome of the North American firefly Photinus pyralis.</title>
        <authorList>
            <consortium name="Photinus pyralis genome working group"/>
            <person name="Fallon T.R."/>
            <person name="Sander Lower S.E."/>
            <person name="Weng J.-K."/>
        </authorList>
    </citation>
    <scope>NUCLEOTIDE SEQUENCE</scope>
    <source>
        <strain evidence="7">TRF0915ILg1</strain>
        <tissue evidence="7">Whole body</tissue>
    </source>
</reference>
<dbReference type="SMART" id="SM00335">
    <property type="entry name" value="ANX"/>
    <property type="match status" value="4"/>
</dbReference>
<dbReference type="GO" id="GO:0012506">
    <property type="term" value="C:vesicle membrane"/>
    <property type="evidence" value="ECO:0007669"/>
    <property type="project" value="TreeGrafter"/>
</dbReference>
<dbReference type="GO" id="GO:0005544">
    <property type="term" value="F:calcium-dependent phospholipid binding"/>
    <property type="evidence" value="ECO:0007669"/>
    <property type="project" value="UniProtKB-KW"/>
</dbReference>
<dbReference type="GO" id="GO:0005634">
    <property type="term" value="C:nucleus"/>
    <property type="evidence" value="ECO:0007669"/>
    <property type="project" value="TreeGrafter"/>
</dbReference>
<evidence type="ECO:0000256" key="1">
    <source>
        <dbReference type="ARBA" id="ARBA00007831"/>
    </source>
</evidence>
<dbReference type="PRINTS" id="PR00196">
    <property type="entry name" value="ANNEXIN"/>
</dbReference>
<dbReference type="GO" id="GO:0001786">
    <property type="term" value="F:phosphatidylserine binding"/>
    <property type="evidence" value="ECO:0007669"/>
    <property type="project" value="TreeGrafter"/>
</dbReference>
<evidence type="ECO:0000256" key="6">
    <source>
        <dbReference type="RuleBase" id="RU003540"/>
    </source>
</evidence>
<comment type="similarity">
    <text evidence="1 6">Belongs to the annexin family.</text>
</comment>
<evidence type="ECO:0000256" key="5">
    <source>
        <dbReference type="ARBA" id="ARBA00023302"/>
    </source>
</evidence>
<dbReference type="FunFam" id="1.10.220.10:FF:000004">
    <property type="entry name" value="Annexin"/>
    <property type="match status" value="1"/>
</dbReference>
<dbReference type="GO" id="GO:0005886">
    <property type="term" value="C:plasma membrane"/>
    <property type="evidence" value="ECO:0007669"/>
    <property type="project" value="TreeGrafter"/>
</dbReference>
<proteinExistence type="inferred from homology"/>